<organism evidence="1 2">
    <name type="scientific">Azospira inquinata</name>
    <dbReference type="NCBI Taxonomy" id="2785627"/>
    <lineage>
        <taxon>Bacteria</taxon>
        <taxon>Pseudomonadati</taxon>
        <taxon>Pseudomonadota</taxon>
        <taxon>Betaproteobacteria</taxon>
        <taxon>Rhodocyclales</taxon>
        <taxon>Rhodocyclaceae</taxon>
        <taxon>Azospira</taxon>
    </lineage>
</organism>
<name>A0A975XVS6_9RHOO</name>
<dbReference type="RefSeq" id="WP_216130979.1">
    <property type="nucleotide sequence ID" value="NZ_CP064782.1"/>
</dbReference>
<dbReference type="AlphaFoldDB" id="A0A975XVS6"/>
<dbReference type="Proteomes" id="UP000683428">
    <property type="component" value="Chromosome"/>
</dbReference>
<evidence type="ECO:0000313" key="2">
    <source>
        <dbReference type="Proteomes" id="UP000683428"/>
    </source>
</evidence>
<protein>
    <submittedName>
        <fullName evidence="1">Uncharacterized protein</fullName>
    </submittedName>
</protein>
<proteinExistence type="predicted"/>
<gene>
    <name evidence="1" type="ORF">Azoinq_06085</name>
</gene>
<sequence>MDFVHFRDRRGRPGLCGLSLIPGMEPDSWMVVCHELPENPGVSMAWAMDRVIAAALAQQAERLAALPFHRLRWIERYYGLEDGVPEILAETLADIHPGAEGWEVVLRDGVEAGSDLRRHVRRELARLGDDGEMGSCFQIA</sequence>
<evidence type="ECO:0000313" key="1">
    <source>
        <dbReference type="EMBL" id="QWT50161.1"/>
    </source>
</evidence>
<keyword evidence="2" id="KW-1185">Reference proteome</keyword>
<dbReference type="KEGG" id="aiq:Azoinq_06085"/>
<dbReference type="EMBL" id="CP064782">
    <property type="protein sequence ID" value="QWT50161.1"/>
    <property type="molecule type" value="Genomic_DNA"/>
</dbReference>
<reference evidence="1" key="1">
    <citation type="submission" date="2020-11" db="EMBL/GenBank/DDBJ databases">
        <title>Azospira inquinata sp. nov.</title>
        <authorList>
            <person name="Moe W.M."/>
            <person name="Mikes M.C."/>
        </authorList>
    </citation>
    <scope>NUCLEOTIDE SEQUENCE</scope>
    <source>
        <strain evidence="1">Azo-3</strain>
    </source>
</reference>
<accession>A0A975XVS6</accession>